<protein>
    <submittedName>
        <fullName evidence="1">Uncharacterized protein</fullName>
    </submittedName>
</protein>
<dbReference type="EMBL" id="CP163433">
    <property type="protein sequence ID" value="XDQ18336.1"/>
    <property type="molecule type" value="Genomic_DNA"/>
</dbReference>
<organism evidence="1">
    <name type="scientific">Streptomyces sp. R17</name>
    <dbReference type="NCBI Taxonomy" id="3238626"/>
    <lineage>
        <taxon>Bacteria</taxon>
        <taxon>Bacillati</taxon>
        <taxon>Actinomycetota</taxon>
        <taxon>Actinomycetes</taxon>
        <taxon>Kitasatosporales</taxon>
        <taxon>Streptomycetaceae</taxon>
        <taxon>Streptomyces</taxon>
    </lineage>
</organism>
<name>A0AB39NLK7_9ACTN</name>
<dbReference type="RefSeq" id="WP_086681938.1">
    <property type="nucleotide sequence ID" value="NZ_CP163433.1"/>
</dbReference>
<accession>A0AB39NLK7</accession>
<sequence length="83" mass="8633">MNVAEEVVRFAELAARTGLEPDLARRLETGREAVLAEFGLPAGVAGGAGEEPVVESLSGAGVEPAGARWCTCWSPELPVLRGE</sequence>
<reference evidence="1" key="1">
    <citation type="submission" date="2024-07" db="EMBL/GenBank/DDBJ databases">
        <authorList>
            <person name="Yu S.T."/>
        </authorList>
    </citation>
    <scope>NUCLEOTIDE SEQUENCE</scope>
    <source>
        <strain evidence="1">R17</strain>
    </source>
</reference>
<evidence type="ECO:0000313" key="1">
    <source>
        <dbReference type="EMBL" id="XDQ18336.1"/>
    </source>
</evidence>
<dbReference type="GeneID" id="303244663"/>
<proteinExistence type="predicted"/>
<dbReference type="AlphaFoldDB" id="A0AB39NLK7"/>
<gene>
    <name evidence="1" type="ORF">AB5J48_09285</name>
</gene>